<evidence type="ECO:0000313" key="2">
    <source>
        <dbReference type="EMBL" id="KHN98957.1"/>
    </source>
</evidence>
<evidence type="ECO:0008006" key="4">
    <source>
        <dbReference type="Google" id="ProtNLM"/>
    </source>
</evidence>
<organism evidence="2 3">
    <name type="scientific">Metarhizium album (strain ARSEF 1941)</name>
    <dbReference type="NCBI Taxonomy" id="1081103"/>
    <lineage>
        <taxon>Eukaryota</taxon>
        <taxon>Fungi</taxon>
        <taxon>Dikarya</taxon>
        <taxon>Ascomycota</taxon>
        <taxon>Pezizomycotina</taxon>
        <taxon>Sordariomycetes</taxon>
        <taxon>Hypocreomycetidae</taxon>
        <taxon>Hypocreales</taxon>
        <taxon>Clavicipitaceae</taxon>
        <taxon>Metarhizium</taxon>
    </lineage>
</organism>
<dbReference type="HOGENOM" id="CLU_011742_1_0_1"/>
<sequence>MADAALIPSDDHDTGMRAPSRQSTQDEKARGAGCDGDDAEASEILQYMYSFLATADFNAARHTCRSWFSASLHRTLLVQMLKQGGWWSSMLRIITPAGMAGLPGTSQERIMGKWISRECNLANPNGNAFTQVGETDFRRLPSGRRTSQLHGDISFTVSLCGRYLIATLDQLAYIYELNHVCQPGRSAWSMPLRRRQGMPLGFMRPVANIICPRRILCASMDTSSGRDSVAFLMEGRVGMVCGIAKDQSLTPRLSPFAIYAAGPSDSGSLPISRVNSPTTPDKPCICHERSPREPPLVDVGERSVYRNICTADDPPRSVAICPQREGTDNAQKLRLISSAAGLLSPLDDVMDSQNEHRTTVFGEERTGDAPLWSTGATRLDSRQAAFTRPREPRRPMCLRSRAFQDAHILLDSGGIRTVSARSADHYRAVPLSDGYHILFTDPRTGCLCLGTDAPIGSVTRLLRKVWFRPPGAALSAIPILYAAASDTRHGVRVVATFAAASPPNTRDAVPNKQVVVFFTVPPDLFHDLSHGNAGRPLTTEMLSDERTRRQSTSEPWQVEESYGEVDVFSDAFRDMPSCPLEIWGQTITIHEDLTEIALDSSPEMVVWAFSSSGWAKAWAVDSGRSEPLTMTAIQQDGGVRLVDKDGDGPMAHGEGSSVMEAPHVAGGVDPFDGTVGTNFVERRSAFERAGWYTRARGSDRMSGTASVDLIEGVNGIVRLDVQLR</sequence>
<protein>
    <recommendedName>
        <fullName evidence="4">F-box domain-containing protein</fullName>
    </recommendedName>
</protein>
<dbReference type="EMBL" id="AZHE01000006">
    <property type="protein sequence ID" value="KHN98957.1"/>
    <property type="molecule type" value="Genomic_DNA"/>
</dbReference>
<reference evidence="2 3" key="1">
    <citation type="journal article" date="2014" name="Proc. Natl. Acad. Sci. U.S.A.">
        <title>Trajectory and genomic determinants of fungal-pathogen speciation and host adaptation.</title>
        <authorList>
            <person name="Hu X."/>
            <person name="Xiao G."/>
            <person name="Zheng P."/>
            <person name="Shang Y."/>
            <person name="Su Y."/>
            <person name="Zhang X."/>
            <person name="Liu X."/>
            <person name="Zhan S."/>
            <person name="St Leger R.J."/>
            <person name="Wang C."/>
        </authorList>
    </citation>
    <scope>NUCLEOTIDE SEQUENCE [LARGE SCALE GENOMIC DNA]</scope>
    <source>
        <strain evidence="2 3">ARSEF 1941</strain>
    </source>
</reference>
<evidence type="ECO:0000313" key="3">
    <source>
        <dbReference type="Proteomes" id="UP000030816"/>
    </source>
</evidence>
<comment type="caution">
    <text evidence="2">The sequence shown here is derived from an EMBL/GenBank/DDBJ whole genome shotgun (WGS) entry which is preliminary data.</text>
</comment>
<keyword evidence="3" id="KW-1185">Reference proteome</keyword>
<accession>A0A0B2WZU4</accession>
<dbReference type="RefSeq" id="XP_040680023.1">
    <property type="nucleotide sequence ID" value="XM_040822218.1"/>
</dbReference>
<dbReference type="OrthoDB" id="1689567at2759"/>
<name>A0A0B2WZU4_METAS</name>
<dbReference type="Proteomes" id="UP000030816">
    <property type="component" value="Unassembled WGS sequence"/>
</dbReference>
<feature type="region of interest" description="Disordered" evidence="1">
    <location>
        <begin position="1"/>
        <end position="35"/>
    </location>
</feature>
<dbReference type="GeneID" id="63737874"/>
<proteinExistence type="predicted"/>
<gene>
    <name evidence="2" type="ORF">MAM_03419</name>
</gene>
<evidence type="ECO:0000256" key="1">
    <source>
        <dbReference type="SAM" id="MobiDB-lite"/>
    </source>
</evidence>
<dbReference type="AlphaFoldDB" id="A0A0B2WZU4"/>